<organism evidence="1 2">
    <name type="scientific">Streptomyces prasinopilosus</name>
    <dbReference type="NCBI Taxonomy" id="67344"/>
    <lineage>
        <taxon>Bacteria</taxon>
        <taxon>Bacillati</taxon>
        <taxon>Actinomycetota</taxon>
        <taxon>Actinomycetes</taxon>
        <taxon>Kitasatosporales</taxon>
        <taxon>Streptomycetaceae</taxon>
        <taxon>Streptomyces</taxon>
    </lineage>
</organism>
<dbReference type="Pfam" id="PF02945">
    <property type="entry name" value="Endonuclease_7"/>
    <property type="match status" value="1"/>
</dbReference>
<dbReference type="RefSeq" id="WP_074995679.1">
    <property type="nucleotide sequence ID" value="NZ_FMZK01000022.1"/>
</dbReference>
<dbReference type="GO" id="GO:0004519">
    <property type="term" value="F:endonuclease activity"/>
    <property type="evidence" value="ECO:0007669"/>
    <property type="project" value="UniProtKB-KW"/>
</dbReference>
<protein>
    <submittedName>
        <fullName evidence="1">Recombination endonuclease VII</fullName>
    </submittedName>
</protein>
<dbReference type="Proteomes" id="UP000182100">
    <property type="component" value="Unassembled WGS sequence"/>
</dbReference>
<sequence>MIPQKTAAWYLAEEMKHCPIPMKPERFMRKRFTEHDFVHFGHVAVRAYKHANRWRFSASDVRSAGRAIAALPWDPEDLIDLKPGDWPQTEAAPRSADWRAQILDVIRTANDAVCKENGCSCGPPSYQRHSTRWTLPNGLTPASLLHRYADYTIACTLPIPTLVWKDETWLIPRTLSVILDRWEASERRLHAAVQVCSGCGAHSKDSSWRTPTTSGWKVLCPVCAAASLRTYCQAIKGITYAQVREKGPRAEEYLCAVCDPPRPATTWDHCHEHGLVRGPLCSSCNTMEGQGKEFLSRAGSVKHLLRCDGCRLRGALPAHHRLAALRRHLHQGHGVQGCDWPMHGCVSIIEAESGYECKVHCFGQRNKHSAIRLTASDVERILSCVVSQEGEG</sequence>
<evidence type="ECO:0000313" key="2">
    <source>
        <dbReference type="Proteomes" id="UP000182100"/>
    </source>
</evidence>
<keyword evidence="1" id="KW-0255">Endonuclease</keyword>
<keyword evidence="2" id="KW-1185">Reference proteome</keyword>
<dbReference type="InterPro" id="IPR038563">
    <property type="entry name" value="Endonuclease_7_sf"/>
</dbReference>
<reference evidence="2" key="1">
    <citation type="submission" date="2016-10" db="EMBL/GenBank/DDBJ databases">
        <authorList>
            <person name="Varghese N."/>
            <person name="Submissions S."/>
        </authorList>
    </citation>
    <scope>NUCLEOTIDE SEQUENCE [LARGE SCALE GENOMIC DNA]</scope>
    <source>
        <strain evidence="2">CGMCC 4.3504</strain>
    </source>
</reference>
<dbReference type="AlphaFoldDB" id="A0A1G7BAA0"/>
<dbReference type="EMBL" id="FMZK01000022">
    <property type="protein sequence ID" value="SDE23933.1"/>
    <property type="molecule type" value="Genomic_DNA"/>
</dbReference>
<dbReference type="SUPFAM" id="SSF54060">
    <property type="entry name" value="His-Me finger endonucleases"/>
    <property type="match status" value="1"/>
</dbReference>
<accession>A0A1G7BAA0</accession>
<evidence type="ECO:0000313" key="1">
    <source>
        <dbReference type="EMBL" id="SDE23933.1"/>
    </source>
</evidence>
<dbReference type="InterPro" id="IPR044925">
    <property type="entry name" value="His-Me_finger_sf"/>
</dbReference>
<keyword evidence="1" id="KW-0540">Nuclease</keyword>
<dbReference type="Gene3D" id="3.40.1800.10">
    <property type="entry name" value="His-Me finger endonucleases"/>
    <property type="match status" value="1"/>
</dbReference>
<keyword evidence="1" id="KW-0378">Hydrolase</keyword>
<gene>
    <name evidence="1" type="ORF">SAMN05216505_12214</name>
</gene>
<proteinExistence type="predicted"/>
<dbReference type="InterPro" id="IPR004211">
    <property type="entry name" value="Endonuclease_7"/>
</dbReference>
<name>A0A1G7BAA0_9ACTN</name>